<dbReference type="EMBL" id="JACNYL010000002">
    <property type="protein sequence ID" value="MBD1421359.1"/>
    <property type="molecule type" value="Genomic_DNA"/>
</dbReference>
<keyword evidence="4" id="KW-0472">Membrane</keyword>
<dbReference type="Gene3D" id="1.25.40.390">
    <property type="match status" value="1"/>
</dbReference>
<feature type="chain" id="PRO_5045636061" evidence="6">
    <location>
        <begin position="25"/>
        <end position="521"/>
    </location>
</feature>
<dbReference type="SUPFAM" id="SSF48452">
    <property type="entry name" value="TPR-like"/>
    <property type="match status" value="1"/>
</dbReference>
<keyword evidence="5" id="KW-0998">Cell outer membrane</keyword>
<dbReference type="CDD" id="cd08977">
    <property type="entry name" value="SusD"/>
    <property type="match status" value="1"/>
</dbReference>
<proteinExistence type="inferred from homology"/>
<evidence type="ECO:0000259" key="8">
    <source>
        <dbReference type="Pfam" id="PF14322"/>
    </source>
</evidence>
<dbReference type="PROSITE" id="PS51257">
    <property type="entry name" value="PROKAR_LIPOPROTEIN"/>
    <property type="match status" value="1"/>
</dbReference>
<dbReference type="InterPro" id="IPR011990">
    <property type="entry name" value="TPR-like_helical_dom_sf"/>
</dbReference>
<comment type="caution">
    <text evidence="9">The sequence shown here is derived from an EMBL/GenBank/DDBJ whole genome shotgun (WGS) entry which is preliminary data.</text>
</comment>
<evidence type="ECO:0000256" key="3">
    <source>
        <dbReference type="ARBA" id="ARBA00022729"/>
    </source>
</evidence>
<evidence type="ECO:0000256" key="2">
    <source>
        <dbReference type="ARBA" id="ARBA00006275"/>
    </source>
</evidence>
<protein>
    <submittedName>
        <fullName evidence="9">RagB/SusD family nutrient uptake outer membrane protein</fullName>
    </submittedName>
</protein>
<accession>A0ABR7XQA2</accession>
<dbReference type="Pfam" id="PF07980">
    <property type="entry name" value="SusD_RagB"/>
    <property type="match status" value="1"/>
</dbReference>
<comment type="subcellular location">
    <subcellularLocation>
        <location evidence="1">Cell outer membrane</location>
    </subcellularLocation>
</comment>
<reference evidence="9 10" key="1">
    <citation type="submission" date="2020-08" db="EMBL/GenBank/DDBJ databases">
        <title>Sphingobacterium sp. DN00404 isolated from aquaculture water.</title>
        <authorList>
            <person name="Zhang M."/>
        </authorList>
    </citation>
    <scope>NUCLEOTIDE SEQUENCE [LARGE SCALE GENOMIC DNA]</scope>
    <source>
        <strain evidence="9 10">KCTC 42746</strain>
    </source>
</reference>
<feature type="domain" description="SusD-like N-terminal" evidence="8">
    <location>
        <begin position="92"/>
        <end position="222"/>
    </location>
</feature>
<evidence type="ECO:0000256" key="1">
    <source>
        <dbReference type="ARBA" id="ARBA00004442"/>
    </source>
</evidence>
<dbReference type="RefSeq" id="WP_190313134.1">
    <property type="nucleotide sequence ID" value="NZ_JACNYL010000002.1"/>
</dbReference>
<evidence type="ECO:0000313" key="10">
    <source>
        <dbReference type="Proteomes" id="UP000651112"/>
    </source>
</evidence>
<feature type="domain" description="RagB/SusD" evidence="7">
    <location>
        <begin position="317"/>
        <end position="519"/>
    </location>
</feature>
<name>A0ABR7XQA2_9SPHI</name>
<evidence type="ECO:0000256" key="4">
    <source>
        <dbReference type="ARBA" id="ARBA00023136"/>
    </source>
</evidence>
<evidence type="ECO:0000259" key="7">
    <source>
        <dbReference type="Pfam" id="PF07980"/>
    </source>
</evidence>
<dbReference type="InterPro" id="IPR012944">
    <property type="entry name" value="SusD_RagB_dom"/>
</dbReference>
<comment type="similarity">
    <text evidence="2">Belongs to the SusD family.</text>
</comment>
<sequence length="521" mass="58605">MKMKFNKLYMLLFAGALCTGTSCTKLDVDMHSAYSEDTFPKTPEQFVALTGPVYTAARDYFRDYFDLQTAGSDEVVIPTRGGDWFDGGKWRDMHMHTWSPSHEVVRNAWNWGYNAIGTCNRVLGVLENAPESDTKGQTIAEIKTMRAWYYYLMMDAYGNIPLQTTFDTGGELPSTTPRAQVFDFIVKELEDNLSLLSEEKSELTYGRPTKWFAHTLLAKIYLNAQIYTGTPNWNKVVEHTNIVLTEGTAYSLQSDMLAQFRPDNGAQDSEPIFSIPFHAARATGNELFNKVLHYSHRETFSLNTNPWNGWSAQPDYFDLFDDDDIRKQQWLYGQQYTATGAPLVYGGMNVVIDPYGYNLLPGSDFDIGGADDGGRLAGARCVKYFPDKDHIGTNANNDVVVYRLADVLLMKAEAILRGATNGNTAEALEAANQVRGRAFPLNPEKHFTAATLTLDAIYKERALEFTFEVTRRTDMIRFGKWENPMLFKPANAGETYKRIFPIPATVLANNGNLTPNPGYTN</sequence>
<evidence type="ECO:0000313" key="9">
    <source>
        <dbReference type="EMBL" id="MBD1421359.1"/>
    </source>
</evidence>
<dbReference type="Pfam" id="PF14322">
    <property type="entry name" value="SusD-like_3"/>
    <property type="match status" value="1"/>
</dbReference>
<evidence type="ECO:0000256" key="6">
    <source>
        <dbReference type="SAM" id="SignalP"/>
    </source>
</evidence>
<dbReference type="Proteomes" id="UP000651112">
    <property type="component" value="Unassembled WGS sequence"/>
</dbReference>
<keyword evidence="3 6" id="KW-0732">Signal</keyword>
<keyword evidence="10" id="KW-1185">Reference proteome</keyword>
<organism evidence="9 10">
    <name type="scientific">Sphingobacterium chuzhouense</name>
    <dbReference type="NCBI Taxonomy" id="1742264"/>
    <lineage>
        <taxon>Bacteria</taxon>
        <taxon>Pseudomonadati</taxon>
        <taxon>Bacteroidota</taxon>
        <taxon>Sphingobacteriia</taxon>
        <taxon>Sphingobacteriales</taxon>
        <taxon>Sphingobacteriaceae</taxon>
        <taxon>Sphingobacterium</taxon>
    </lineage>
</organism>
<dbReference type="InterPro" id="IPR033985">
    <property type="entry name" value="SusD-like_N"/>
</dbReference>
<gene>
    <name evidence="9" type="ORF">H8B21_07220</name>
</gene>
<feature type="signal peptide" evidence="6">
    <location>
        <begin position="1"/>
        <end position="24"/>
    </location>
</feature>
<evidence type="ECO:0000256" key="5">
    <source>
        <dbReference type="ARBA" id="ARBA00023237"/>
    </source>
</evidence>